<dbReference type="GeneID" id="19949550"/>
<dbReference type="InterPro" id="IPR004046">
    <property type="entry name" value="GST_C"/>
</dbReference>
<dbReference type="InterPro" id="IPR004045">
    <property type="entry name" value="Glutathione_S-Trfase_N"/>
</dbReference>
<dbReference type="EMBL" id="JH767158">
    <property type="protein sequence ID" value="EQC33720.1"/>
    <property type="molecule type" value="Genomic_DNA"/>
</dbReference>
<dbReference type="RefSeq" id="XP_008612943.1">
    <property type="nucleotide sequence ID" value="XM_008614721.1"/>
</dbReference>
<evidence type="ECO:0000259" key="1">
    <source>
        <dbReference type="PROSITE" id="PS50404"/>
    </source>
</evidence>
<dbReference type="PANTHER" id="PTHR11571">
    <property type="entry name" value="GLUTATHIONE S-TRANSFERASE"/>
    <property type="match status" value="1"/>
</dbReference>
<dbReference type="OrthoDB" id="420389at2759"/>
<gene>
    <name evidence="3" type="ORF">SDRG_08823</name>
</gene>
<dbReference type="InParanoid" id="T0QIZ3"/>
<dbReference type="STRING" id="1156394.T0QIZ3"/>
<dbReference type="SUPFAM" id="SSF47616">
    <property type="entry name" value="GST C-terminal domain-like"/>
    <property type="match status" value="1"/>
</dbReference>
<dbReference type="SFLD" id="SFLDS00019">
    <property type="entry name" value="Glutathione_Transferase_(cytos"/>
    <property type="match status" value="1"/>
</dbReference>
<protein>
    <recommendedName>
        <fullName evidence="5">Glutathione S-transferase</fullName>
    </recommendedName>
</protein>
<evidence type="ECO:0008006" key="5">
    <source>
        <dbReference type="Google" id="ProtNLM"/>
    </source>
</evidence>
<dbReference type="Pfam" id="PF02798">
    <property type="entry name" value="GST_N"/>
    <property type="match status" value="1"/>
</dbReference>
<dbReference type="OMA" id="RFERENW"/>
<dbReference type="InterPro" id="IPR050213">
    <property type="entry name" value="GST_superfamily"/>
</dbReference>
<dbReference type="InterPro" id="IPR010987">
    <property type="entry name" value="Glutathione-S-Trfase_C-like"/>
</dbReference>
<dbReference type="AlphaFoldDB" id="T0QIZ3"/>
<name>T0QIZ3_SAPDV</name>
<feature type="domain" description="GST C-terminal" evidence="2">
    <location>
        <begin position="83"/>
        <end position="207"/>
    </location>
</feature>
<feature type="domain" description="GST N-terminal" evidence="1">
    <location>
        <begin position="4"/>
        <end position="81"/>
    </location>
</feature>
<dbReference type="PANTHER" id="PTHR11571:SF252">
    <property type="entry name" value="GLUTATHIONE S-TRANSFERASE"/>
    <property type="match status" value="1"/>
</dbReference>
<dbReference type="InterPro" id="IPR036249">
    <property type="entry name" value="Thioredoxin-like_sf"/>
</dbReference>
<sequence length="207" mass="22844">MTYPTLKVTYLDSFGRAELTRLALHVAGIPFEDERLSWASFVALQPSLPFHQIPTLTINGEVLAQSFTMARYVGRLGGLYPTDRLAAFRVDEVLAACLDLVDLFMPSFKEPDNAKRLAMRAALSQATLPTLLACIEARLPLSGTYFLGDDLSIADLELYCSRVFLTQGYLDGIPPSIITPYGRWNAIADAVGAHPKIEAWVVAHKKK</sequence>
<dbReference type="Gene3D" id="1.20.1050.10">
    <property type="match status" value="1"/>
</dbReference>
<dbReference type="GO" id="GO:0006749">
    <property type="term" value="P:glutathione metabolic process"/>
    <property type="evidence" value="ECO:0007669"/>
    <property type="project" value="TreeGrafter"/>
</dbReference>
<dbReference type="InterPro" id="IPR036282">
    <property type="entry name" value="Glutathione-S-Trfase_C_sf"/>
</dbReference>
<dbReference type="CDD" id="cd03039">
    <property type="entry name" value="GST_N_Sigma_like"/>
    <property type="match status" value="1"/>
</dbReference>
<dbReference type="Gene3D" id="3.40.30.10">
    <property type="entry name" value="Glutaredoxin"/>
    <property type="match status" value="1"/>
</dbReference>
<evidence type="ECO:0000313" key="3">
    <source>
        <dbReference type="EMBL" id="EQC33720.1"/>
    </source>
</evidence>
<dbReference type="GO" id="GO:0004364">
    <property type="term" value="F:glutathione transferase activity"/>
    <property type="evidence" value="ECO:0007669"/>
    <property type="project" value="TreeGrafter"/>
</dbReference>
<dbReference type="VEuPathDB" id="FungiDB:SDRG_08823"/>
<dbReference type="SUPFAM" id="SSF52833">
    <property type="entry name" value="Thioredoxin-like"/>
    <property type="match status" value="1"/>
</dbReference>
<keyword evidence="4" id="KW-1185">Reference proteome</keyword>
<dbReference type="eggNOG" id="KOG1695">
    <property type="taxonomic scope" value="Eukaryota"/>
</dbReference>
<proteinExistence type="predicted"/>
<dbReference type="InterPro" id="IPR040079">
    <property type="entry name" value="Glutathione_S-Trfase"/>
</dbReference>
<reference evidence="3 4" key="1">
    <citation type="submission" date="2012-04" db="EMBL/GenBank/DDBJ databases">
        <title>The Genome Sequence of Saprolegnia declina VS20.</title>
        <authorList>
            <consortium name="The Broad Institute Genome Sequencing Platform"/>
            <person name="Russ C."/>
            <person name="Nusbaum C."/>
            <person name="Tyler B."/>
            <person name="van West P."/>
            <person name="Dieguez-Uribeondo J."/>
            <person name="de Bruijn I."/>
            <person name="Tripathy S."/>
            <person name="Jiang R."/>
            <person name="Young S.K."/>
            <person name="Zeng Q."/>
            <person name="Gargeya S."/>
            <person name="Fitzgerald M."/>
            <person name="Haas B."/>
            <person name="Abouelleil A."/>
            <person name="Alvarado L."/>
            <person name="Arachchi H.M."/>
            <person name="Berlin A."/>
            <person name="Chapman S.B."/>
            <person name="Goldberg J."/>
            <person name="Griggs A."/>
            <person name="Gujja S."/>
            <person name="Hansen M."/>
            <person name="Howarth C."/>
            <person name="Imamovic A."/>
            <person name="Larimer J."/>
            <person name="McCowen C."/>
            <person name="Montmayeur A."/>
            <person name="Murphy C."/>
            <person name="Neiman D."/>
            <person name="Pearson M."/>
            <person name="Priest M."/>
            <person name="Roberts A."/>
            <person name="Saif S."/>
            <person name="Shea T."/>
            <person name="Sisk P."/>
            <person name="Sykes S."/>
            <person name="Wortman J."/>
            <person name="Nusbaum C."/>
            <person name="Birren B."/>
        </authorList>
    </citation>
    <scope>NUCLEOTIDE SEQUENCE [LARGE SCALE GENOMIC DNA]</scope>
    <source>
        <strain evidence="3 4">VS20</strain>
    </source>
</reference>
<dbReference type="Proteomes" id="UP000030762">
    <property type="component" value="Unassembled WGS sequence"/>
</dbReference>
<dbReference type="PROSITE" id="PS50404">
    <property type="entry name" value="GST_NTER"/>
    <property type="match status" value="1"/>
</dbReference>
<accession>T0QIZ3</accession>
<dbReference type="Pfam" id="PF14497">
    <property type="entry name" value="GST_C_3"/>
    <property type="match status" value="1"/>
</dbReference>
<evidence type="ECO:0000259" key="2">
    <source>
        <dbReference type="PROSITE" id="PS50405"/>
    </source>
</evidence>
<organism evidence="3 4">
    <name type="scientific">Saprolegnia diclina (strain VS20)</name>
    <dbReference type="NCBI Taxonomy" id="1156394"/>
    <lineage>
        <taxon>Eukaryota</taxon>
        <taxon>Sar</taxon>
        <taxon>Stramenopiles</taxon>
        <taxon>Oomycota</taxon>
        <taxon>Saprolegniomycetes</taxon>
        <taxon>Saprolegniales</taxon>
        <taxon>Saprolegniaceae</taxon>
        <taxon>Saprolegnia</taxon>
    </lineage>
</organism>
<dbReference type="PROSITE" id="PS50405">
    <property type="entry name" value="GST_CTER"/>
    <property type="match status" value="1"/>
</dbReference>
<evidence type="ECO:0000313" key="4">
    <source>
        <dbReference type="Proteomes" id="UP000030762"/>
    </source>
</evidence>